<evidence type="ECO:0000259" key="7">
    <source>
        <dbReference type="Pfam" id="PF00892"/>
    </source>
</evidence>
<keyword evidence="9" id="KW-1185">Reference proteome</keyword>
<feature type="domain" description="EamA" evidence="7">
    <location>
        <begin position="149"/>
        <end position="281"/>
    </location>
</feature>
<reference evidence="8 9" key="1">
    <citation type="submission" date="2021-04" db="EMBL/GenBank/DDBJ databases">
        <title>Molecular and phenotypic characterization and identification of bacterial isolates recovered from the Anatolian ground squirrels (Spermophilus xanthoprymnus) and which have the potential to form a new species in the Campylobacter genus.</title>
        <authorList>
            <person name="Aydin F."/>
            <person name="Abay S."/>
            <person name="Kayman T."/>
            <person name="Karakaya E."/>
            <person name="Mustak H.K."/>
            <person name="Mustak I.B."/>
            <person name="Bilgin N."/>
            <person name="Duzler A."/>
            <person name="Sahin O."/>
            <person name="Guran O."/>
            <person name="Saticioglu I.B."/>
        </authorList>
    </citation>
    <scope>NUCLEOTIDE SEQUENCE [LARGE SCALE GENOMIC DNA]</scope>
    <source>
        <strain evidence="9">faydin-G24</strain>
    </source>
</reference>
<feature type="transmembrane region" description="Helical" evidence="6">
    <location>
        <begin position="210"/>
        <end position="229"/>
    </location>
</feature>
<feature type="transmembrane region" description="Helical" evidence="6">
    <location>
        <begin position="71"/>
        <end position="90"/>
    </location>
</feature>
<feature type="transmembrane region" description="Helical" evidence="6">
    <location>
        <begin position="266"/>
        <end position="288"/>
    </location>
</feature>
<dbReference type="InterPro" id="IPR000620">
    <property type="entry name" value="EamA_dom"/>
</dbReference>
<keyword evidence="3 6" id="KW-0812">Transmembrane</keyword>
<evidence type="ECO:0000256" key="1">
    <source>
        <dbReference type="ARBA" id="ARBA00004651"/>
    </source>
</evidence>
<evidence type="ECO:0000313" key="8">
    <source>
        <dbReference type="EMBL" id="MBR8464500.1"/>
    </source>
</evidence>
<keyword evidence="4 6" id="KW-1133">Transmembrane helix</keyword>
<dbReference type="Proteomes" id="UP000682951">
    <property type="component" value="Unassembled WGS sequence"/>
</dbReference>
<dbReference type="EMBL" id="JAGSSW010000008">
    <property type="protein sequence ID" value="MBR8464500.1"/>
    <property type="molecule type" value="Genomic_DNA"/>
</dbReference>
<keyword evidence="2" id="KW-1003">Cell membrane</keyword>
<feature type="transmembrane region" description="Helical" evidence="6">
    <location>
        <begin position="96"/>
        <end position="116"/>
    </location>
</feature>
<feature type="transmembrane region" description="Helical" evidence="6">
    <location>
        <begin position="121"/>
        <end position="139"/>
    </location>
</feature>
<sequence length="292" mass="32299">MLKIRKIKEFHADISLIFVALVWGATFLPMAGATATNGVFTILFWRFFISFLLMFVFVLKFKDIDFNSIKYGVILGLILFCGFSVQTFAFKFTFSSSVAFISGLNVVVVPFLMYIFFAQRLYTSAFIGILLGVVGLYLLSNAQLGVGLGESLSVICAFAWAMHIIFTNRFVKKCEIFMLITTQFAVMSVLSLSFAYIFDGGIVPNLDFAFYKAMVVSVVFATLFGFIMQHLMLYHTTPIKAALIFTLEPVSAGVLGYFVGGEHLSGLQIFGAVAIMAGVLVSEIGSYLHNKI</sequence>
<feature type="transmembrane region" description="Helical" evidence="6">
    <location>
        <begin position="177"/>
        <end position="198"/>
    </location>
</feature>
<evidence type="ECO:0000313" key="9">
    <source>
        <dbReference type="Proteomes" id="UP000682951"/>
    </source>
</evidence>
<feature type="domain" description="EamA" evidence="7">
    <location>
        <begin position="13"/>
        <end position="140"/>
    </location>
</feature>
<dbReference type="SUPFAM" id="SSF103481">
    <property type="entry name" value="Multidrug resistance efflux transporter EmrE"/>
    <property type="match status" value="2"/>
</dbReference>
<accession>A0ABS5HJR0</accession>
<dbReference type="RefSeq" id="WP_212142368.1">
    <property type="nucleotide sequence ID" value="NZ_JAGSSW010000008.1"/>
</dbReference>
<feature type="transmembrane region" description="Helical" evidence="6">
    <location>
        <begin position="241"/>
        <end position="260"/>
    </location>
</feature>
<organism evidence="8 9">
    <name type="scientific">Campylobacter anatolicus</name>
    <dbReference type="NCBI Taxonomy" id="2829105"/>
    <lineage>
        <taxon>Bacteria</taxon>
        <taxon>Pseudomonadati</taxon>
        <taxon>Campylobacterota</taxon>
        <taxon>Epsilonproteobacteria</taxon>
        <taxon>Campylobacterales</taxon>
        <taxon>Campylobacteraceae</taxon>
        <taxon>Campylobacter</taxon>
    </lineage>
</organism>
<comment type="caution">
    <text evidence="8">The sequence shown here is derived from an EMBL/GenBank/DDBJ whole genome shotgun (WGS) entry which is preliminary data.</text>
</comment>
<protein>
    <submittedName>
        <fullName evidence="8">DMT family transporter</fullName>
    </submittedName>
</protein>
<name>A0ABS5HJR0_9BACT</name>
<dbReference type="InterPro" id="IPR051258">
    <property type="entry name" value="Diverse_Substrate_Transporter"/>
</dbReference>
<comment type="subcellular location">
    <subcellularLocation>
        <location evidence="1">Cell membrane</location>
        <topology evidence="1">Multi-pass membrane protein</topology>
    </subcellularLocation>
</comment>
<keyword evidence="5 6" id="KW-0472">Membrane</keyword>
<evidence type="ECO:0000256" key="5">
    <source>
        <dbReference type="ARBA" id="ARBA00023136"/>
    </source>
</evidence>
<dbReference type="PANTHER" id="PTHR42920:SF5">
    <property type="entry name" value="EAMA DOMAIN-CONTAINING PROTEIN"/>
    <property type="match status" value="1"/>
</dbReference>
<evidence type="ECO:0000256" key="3">
    <source>
        <dbReference type="ARBA" id="ARBA00022692"/>
    </source>
</evidence>
<feature type="transmembrane region" description="Helical" evidence="6">
    <location>
        <begin position="38"/>
        <end position="59"/>
    </location>
</feature>
<evidence type="ECO:0000256" key="4">
    <source>
        <dbReference type="ARBA" id="ARBA00022989"/>
    </source>
</evidence>
<feature type="transmembrane region" description="Helical" evidence="6">
    <location>
        <begin position="145"/>
        <end position="165"/>
    </location>
</feature>
<gene>
    <name evidence="8" type="ORF">KDD93_07980</name>
</gene>
<evidence type="ECO:0000256" key="2">
    <source>
        <dbReference type="ARBA" id="ARBA00022475"/>
    </source>
</evidence>
<proteinExistence type="predicted"/>
<evidence type="ECO:0000256" key="6">
    <source>
        <dbReference type="SAM" id="Phobius"/>
    </source>
</evidence>
<feature type="transmembrane region" description="Helical" evidence="6">
    <location>
        <begin position="12"/>
        <end position="32"/>
    </location>
</feature>
<dbReference type="Pfam" id="PF00892">
    <property type="entry name" value="EamA"/>
    <property type="match status" value="2"/>
</dbReference>
<dbReference type="InterPro" id="IPR037185">
    <property type="entry name" value="EmrE-like"/>
</dbReference>
<dbReference type="PANTHER" id="PTHR42920">
    <property type="entry name" value="OS03G0707200 PROTEIN-RELATED"/>
    <property type="match status" value="1"/>
</dbReference>